<dbReference type="InterPro" id="IPR014039">
    <property type="entry name" value="Transl_elong_EFTs/EF1B_dimer"/>
</dbReference>
<evidence type="ECO:0000256" key="1">
    <source>
        <dbReference type="ARBA" id="ARBA00005532"/>
    </source>
</evidence>
<dbReference type="GeneID" id="16075954"/>
<dbReference type="Pfam" id="PF00889">
    <property type="entry name" value="EF_TS"/>
    <property type="match status" value="1"/>
</dbReference>
<evidence type="ECO:0000256" key="2">
    <source>
        <dbReference type="ARBA" id="ARBA00022768"/>
    </source>
</evidence>
<dbReference type="Gene3D" id="3.30.479.20">
    <property type="entry name" value="Elongation factor Ts, dimerisation domain"/>
    <property type="match status" value="2"/>
</dbReference>
<dbReference type="OrthoDB" id="277235at2759"/>
<dbReference type="GO" id="GO:0070125">
    <property type="term" value="P:mitochondrial translational elongation"/>
    <property type="evidence" value="ECO:0007669"/>
    <property type="project" value="TreeGrafter"/>
</dbReference>
<keyword evidence="4" id="KW-0496">Mitochondrion</keyword>
<feature type="domain" description="Translation elongation factor EFTs/EF1B dimerisation" evidence="5">
    <location>
        <begin position="100"/>
        <end position="243"/>
    </location>
</feature>
<dbReference type="InterPro" id="IPR036402">
    <property type="entry name" value="EF-Ts_dimer_sf"/>
</dbReference>
<evidence type="ECO:0000256" key="4">
    <source>
        <dbReference type="HAMAP-Rule" id="MF_03135"/>
    </source>
</evidence>
<dbReference type="InParanoid" id="F2U667"/>
<keyword evidence="3 4" id="KW-0648">Protein biosynthesis</keyword>
<dbReference type="KEGG" id="sre:PTSG_03644"/>
<dbReference type="EMBL" id="GL832962">
    <property type="protein sequence ID" value="EGD83008.1"/>
    <property type="molecule type" value="Genomic_DNA"/>
</dbReference>
<keyword evidence="2 4" id="KW-0251">Elongation factor</keyword>
<dbReference type="HAMAP" id="MF_00050">
    <property type="entry name" value="EF_Ts"/>
    <property type="match status" value="1"/>
</dbReference>
<keyword evidence="7" id="KW-1185">Reference proteome</keyword>
<gene>
    <name evidence="6" type="ORF">PTSG_03644</name>
</gene>
<evidence type="ECO:0000313" key="7">
    <source>
        <dbReference type="Proteomes" id="UP000007799"/>
    </source>
</evidence>
<dbReference type="Gene3D" id="1.10.8.10">
    <property type="entry name" value="DNA helicase RuvA subunit, C-terminal domain"/>
    <property type="match status" value="1"/>
</dbReference>
<reference evidence="6" key="1">
    <citation type="submission" date="2009-08" db="EMBL/GenBank/DDBJ databases">
        <title>Annotation of Salpingoeca rosetta.</title>
        <authorList>
            <consortium name="The Broad Institute Genome Sequencing Platform"/>
            <person name="Russ C."/>
            <person name="Cuomo C."/>
            <person name="Burger G."/>
            <person name="Gray M.W."/>
            <person name="Holland P.W.H."/>
            <person name="King N."/>
            <person name="Lang F.B.F."/>
            <person name="Roger A.J."/>
            <person name="Ruiz-Trillo I."/>
            <person name="Young S.K."/>
            <person name="Zeng Q."/>
            <person name="Gargeya S."/>
            <person name="Alvarado L."/>
            <person name="Berlin A."/>
            <person name="Chapman S.B."/>
            <person name="Chen Z."/>
            <person name="Freedman E."/>
            <person name="Gellesch M."/>
            <person name="Goldberg J."/>
            <person name="Griggs A."/>
            <person name="Gujja S."/>
            <person name="Heilman E."/>
            <person name="Heiman D."/>
            <person name="Howarth C."/>
            <person name="Mehta T."/>
            <person name="Neiman D."/>
            <person name="Pearson M."/>
            <person name="Roberts A."/>
            <person name="Saif S."/>
            <person name="Shea T."/>
            <person name="Shenoy N."/>
            <person name="Sisk P."/>
            <person name="Stolte C."/>
            <person name="Sykes S."/>
            <person name="White J."/>
            <person name="Yandava C."/>
            <person name="Haas B."/>
            <person name="Nusbaum C."/>
            <person name="Birren B."/>
        </authorList>
    </citation>
    <scope>NUCLEOTIDE SEQUENCE [LARGE SCALE GENOMIC DNA]</scope>
    <source>
        <strain evidence="6">ATCC 50818</strain>
    </source>
</reference>
<comment type="subcellular location">
    <subcellularLocation>
        <location evidence="4">Mitochondrion</location>
    </subcellularLocation>
</comment>
<dbReference type="OMA" id="QGWISQC"/>
<dbReference type="SUPFAM" id="SSF54713">
    <property type="entry name" value="Elongation factor Ts (EF-Ts), dimerisation domain"/>
    <property type="match status" value="1"/>
</dbReference>
<dbReference type="InterPro" id="IPR001816">
    <property type="entry name" value="Transl_elong_EFTs/EF1B"/>
</dbReference>
<dbReference type="RefSeq" id="XP_004995372.1">
    <property type="nucleotide sequence ID" value="XM_004995315.1"/>
</dbReference>
<dbReference type="CDD" id="cd14275">
    <property type="entry name" value="UBA_EF-Ts"/>
    <property type="match status" value="1"/>
</dbReference>
<dbReference type="eggNOG" id="KOG1071">
    <property type="taxonomic scope" value="Eukaryota"/>
</dbReference>
<dbReference type="GO" id="GO:0003746">
    <property type="term" value="F:translation elongation factor activity"/>
    <property type="evidence" value="ECO:0007669"/>
    <property type="project" value="UniProtKB-UniRule"/>
</dbReference>
<dbReference type="AlphaFoldDB" id="F2U667"/>
<dbReference type="Proteomes" id="UP000007799">
    <property type="component" value="Unassembled WGS sequence"/>
</dbReference>
<evidence type="ECO:0000256" key="3">
    <source>
        <dbReference type="ARBA" id="ARBA00022917"/>
    </source>
</evidence>
<evidence type="ECO:0000313" key="6">
    <source>
        <dbReference type="EMBL" id="EGD83008.1"/>
    </source>
</evidence>
<dbReference type="STRING" id="946362.F2U667"/>
<name>F2U667_SALR5</name>
<accession>F2U667</accession>
<protein>
    <recommendedName>
        <fullName evidence="4">Elongation factor Ts, mitochondrial</fullName>
        <shortName evidence="4">EF-Ts</shortName>
        <shortName evidence="4">EF-TsMt</shortName>
    </recommendedName>
</protein>
<dbReference type="SUPFAM" id="SSF46934">
    <property type="entry name" value="UBA-like"/>
    <property type="match status" value="1"/>
</dbReference>
<proteinExistence type="inferred from homology"/>
<organism evidence="7">
    <name type="scientific">Salpingoeca rosetta (strain ATCC 50818 / BSB-021)</name>
    <dbReference type="NCBI Taxonomy" id="946362"/>
    <lineage>
        <taxon>Eukaryota</taxon>
        <taxon>Choanoflagellata</taxon>
        <taxon>Craspedida</taxon>
        <taxon>Salpingoecidae</taxon>
        <taxon>Salpingoeca</taxon>
    </lineage>
</organism>
<comment type="similarity">
    <text evidence="1 4">Belongs to the EF-Ts family.</text>
</comment>
<dbReference type="PANTHER" id="PTHR11741:SF0">
    <property type="entry name" value="ELONGATION FACTOR TS, MITOCHONDRIAL"/>
    <property type="match status" value="1"/>
</dbReference>
<sequence length="290" mass="30993">MMQVCATRAAALSARSPALLLSRSLAVKPSVGNIKELRKRTDLPMKLCRQALAESSDDVNAAMEWLKNNEEARAQMVKDKLAGRAAAEGRVGVLTSPTAAALVKVNCETDFVARNDEFVSMVDEITESCMRMMQQRDTSTEFVTLTDEELASLPVASGTAKTLIDAALSTHGENLQLSQACGVHAPDTCVLGSYSHNNGSYAAVICLQADAPVSSLPQSAQDVLKTTADALAKNVVAVEPEAEEGQSVLDALRTQALVFSPDHTVRDELARAGKDASTTLDVVSFVRWQK</sequence>
<evidence type="ECO:0000259" key="5">
    <source>
        <dbReference type="Pfam" id="PF00889"/>
    </source>
</evidence>
<dbReference type="FunCoup" id="F2U667">
    <property type="interactions" value="1766"/>
</dbReference>
<dbReference type="PANTHER" id="PTHR11741">
    <property type="entry name" value="ELONGATION FACTOR TS"/>
    <property type="match status" value="1"/>
</dbReference>
<dbReference type="InterPro" id="IPR009060">
    <property type="entry name" value="UBA-like_sf"/>
</dbReference>
<comment type="function">
    <text evidence="4">Associates with the EF-Tu.GDP complex and induces the exchange of GDP to GTP. It remains bound to the aminoacyl-tRNA.EF-Tu.GTP complex up to the GTP hydrolysis stage on the ribosome.</text>
</comment>
<dbReference type="GO" id="GO:0005739">
    <property type="term" value="C:mitochondrion"/>
    <property type="evidence" value="ECO:0007669"/>
    <property type="project" value="UniProtKB-SubCell"/>
</dbReference>